<evidence type="ECO:0000313" key="3">
    <source>
        <dbReference type="Proteomes" id="UP000005867"/>
    </source>
</evidence>
<evidence type="ECO:0000313" key="2">
    <source>
        <dbReference type="EMBL" id="AET34266.1"/>
    </source>
</evidence>
<keyword evidence="1" id="KW-1133">Transmembrane helix</keyword>
<dbReference type="HOGENOM" id="CLU_2613785_0_0_2"/>
<dbReference type="AlphaFoldDB" id="G7VFR0"/>
<keyword evidence="3" id="KW-1185">Reference proteome</keyword>
<keyword evidence="1" id="KW-0472">Membrane</keyword>
<accession>G7VFR0</accession>
<organism evidence="2 3">
    <name type="scientific">Pyrobaculum ferrireducens</name>
    <dbReference type="NCBI Taxonomy" id="1104324"/>
    <lineage>
        <taxon>Archaea</taxon>
        <taxon>Thermoproteota</taxon>
        <taxon>Thermoprotei</taxon>
        <taxon>Thermoproteales</taxon>
        <taxon>Thermoproteaceae</taxon>
        <taxon>Pyrobaculum</taxon>
    </lineage>
</organism>
<evidence type="ECO:0000256" key="1">
    <source>
        <dbReference type="SAM" id="Phobius"/>
    </source>
</evidence>
<dbReference type="KEGG" id="pyr:P186_2890"/>
<sequence length="78" mass="8963">MEEVINTTRQVVSLVVAIIILMIIYNVSINIFDTLKNTLHPYVDDMIQYSKNLLTLVTFTLIVVLPILSYYQSRLTAD</sequence>
<reference evidence="2 3" key="1">
    <citation type="journal article" date="2012" name="J. Bacteriol.">
        <title>Complete genome sequence of strain 1860, a crenarchaeon of the genus pyrobaculum able to grow with various electron acceptors.</title>
        <authorList>
            <person name="Mardanov A.V."/>
            <person name="Gumerov V.M."/>
            <person name="Slobodkina G.B."/>
            <person name="Beletsky A.V."/>
            <person name="Bonch-Osmolovskaya E.A."/>
            <person name="Ravin N.V."/>
            <person name="Skryabin K.G."/>
        </authorList>
    </citation>
    <scope>NUCLEOTIDE SEQUENCE [LARGE SCALE GENOMIC DNA]</scope>
    <source>
        <strain evidence="2 3">1860</strain>
    </source>
</reference>
<feature type="transmembrane region" description="Helical" evidence="1">
    <location>
        <begin position="12"/>
        <end position="32"/>
    </location>
</feature>
<name>G7VFR0_9CREN</name>
<feature type="transmembrane region" description="Helical" evidence="1">
    <location>
        <begin position="52"/>
        <end position="71"/>
    </location>
</feature>
<keyword evidence="1" id="KW-0812">Transmembrane</keyword>
<gene>
    <name evidence="2" type="ORF">P186_2890</name>
</gene>
<proteinExistence type="predicted"/>
<protein>
    <submittedName>
        <fullName evidence="2">Uncharacterized protein</fullName>
    </submittedName>
</protein>
<dbReference type="BioCyc" id="PSP1104324:GJSN-2828-MONOMER"/>
<dbReference type="EMBL" id="CP003098">
    <property type="protein sequence ID" value="AET34266.1"/>
    <property type="molecule type" value="Genomic_DNA"/>
</dbReference>
<dbReference type="Proteomes" id="UP000005867">
    <property type="component" value="Chromosome"/>
</dbReference>